<proteinExistence type="predicted"/>
<sequence>MNVLPVTQFWNSRLYNDIERALHNILTKKRNRHAPPHTFHIPRYYIVTRDQTVIPSLGYDMDFRICDREHVDGVDCSDRHCFAPNASAREYLWGFMIQRARDSETRHCPRALKPEVHNLMKKYNIPSRQVCSFTNIVYRLFYDLHSPEKWDPEVQGVLGWEHMSADACNSELMSEVHRVMWRRNMNQFSLGYVSS</sequence>
<dbReference type="OrthoDB" id="5078661at2759"/>
<keyword evidence="2" id="KW-1185">Reference proteome</keyword>
<reference evidence="1" key="1">
    <citation type="submission" date="2020-01" db="EMBL/GenBank/DDBJ databases">
        <title>Identification and distribution of gene clusters putatively required for synthesis of sphingolipid metabolism inhibitors in phylogenetically diverse species of the filamentous fungus Fusarium.</title>
        <authorList>
            <person name="Kim H.-S."/>
            <person name="Busman M."/>
            <person name="Brown D.W."/>
            <person name="Divon H."/>
            <person name="Uhlig S."/>
            <person name="Proctor R.H."/>
        </authorList>
    </citation>
    <scope>NUCLEOTIDE SEQUENCE</scope>
    <source>
        <strain evidence="1">NRRL 53441</strain>
    </source>
</reference>
<dbReference type="EMBL" id="JAADJG010000165">
    <property type="protein sequence ID" value="KAF4453068.1"/>
    <property type="molecule type" value="Genomic_DNA"/>
</dbReference>
<dbReference type="AlphaFoldDB" id="A0A8H4KNT9"/>
<evidence type="ECO:0000313" key="1">
    <source>
        <dbReference type="EMBL" id="KAF4453068.1"/>
    </source>
</evidence>
<name>A0A8H4KNT9_9HYPO</name>
<dbReference type="Proteomes" id="UP000605986">
    <property type="component" value="Unassembled WGS sequence"/>
</dbReference>
<protein>
    <submittedName>
        <fullName evidence="1">Uncharacterized protein</fullName>
    </submittedName>
</protein>
<comment type="caution">
    <text evidence="1">The sequence shown here is derived from an EMBL/GenBank/DDBJ whole genome shotgun (WGS) entry which is preliminary data.</text>
</comment>
<accession>A0A8H4KNT9</accession>
<evidence type="ECO:0000313" key="2">
    <source>
        <dbReference type="Proteomes" id="UP000605986"/>
    </source>
</evidence>
<organism evidence="1 2">
    <name type="scientific">Fusarium austroafricanum</name>
    <dbReference type="NCBI Taxonomy" id="2364996"/>
    <lineage>
        <taxon>Eukaryota</taxon>
        <taxon>Fungi</taxon>
        <taxon>Dikarya</taxon>
        <taxon>Ascomycota</taxon>
        <taxon>Pezizomycotina</taxon>
        <taxon>Sordariomycetes</taxon>
        <taxon>Hypocreomycetidae</taxon>
        <taxon>Hypocreales</taxon>
        <taxon>Nectriaceae</taxon>
        <taxon>Fusarium</taxon>
        <taxon>Fusarium concolor species complex</taxon>
    </lineage>
</organism>
<gene>
    <name evidence="1" type="ORF">F53441_4299</name>
</gene>